<organism evidence="3 4">
    <name type="scientific">Diaporthe eres</name>
    <name type="common">Phomopsis oblonga</name>
    <dbReference type="NCBI Taxonomy" id="83184"/>
    <lineage>
        <taxon>Eukaryota</taxon>
        <taxon>Fungi</taxon>
        <taxon>Dikarya</taxon>
        <taxon>Ascomycota</taxon>
        <taxon>Pezizomycotina</taxon>
        <taxon>Sordariomycetes</taxon>
        <taxon>Sordariomycetidae</taxon>
        <taxon>Diaporthales</taxon>
        <taxon>Diaporthaceae</taxon>
        <taxon>Diaporthe</taxon>
        <taxon>Diaporthe eres species complex</taxon>
    </lineage>
</organism>
<feature type="transmembrane region" description="Helical" evidence="2">
    <location>
        <begin position="309"/>
        <end position="330"/>
    </location>
</feature>
<dbReference type="Proteomes" id="UP001430848">
    <property type="component" value="Unassembled WGS sequence"/>
</dbReference>
<keyword evidence="4" id="KW-1185">Reference proteome</keyword>
<feature type="region of interest" description="Disordered" evidence="1">
    <location>
        <begin position="108"/>
        <end position="184"/>
    </location>
</feature>
<accession>A0ABR1PHD2</accession>
<name>A0ABR1PHD2_DIAER</name>
<keyword evidence="2" id="KW-0812">Transmembrane</keyword>
<keyword evidence="2" id="KW-0472">Membrane</keyword>
<feature type="transmembrane region" description="Helical" evidence="2">
    <location>
        <begin position="207"/>
        <end position="226"/>
    </location>
</feature>
<feature type="transmembrane region" description="Helical" evidence="2">
    <location>
        <begin position="232"/>
        <end position="251"/>
    </location>
</feature>
<sequence>MEVGGRHMATDGAYGIEGWVPDSRDSWRLDAITLLAVIGESEIEAHSQAALLKPSRPLRMPDYPAKVAGVYSGVVLDTLGFFANIIHPLDDLPTYGFKVIRVKHRGGGDPSVDATLEGDKGNTDDGSPYPMEDLRRQQRRRDGSRRSQSSRRARNQSSTAYTSDIEQGYQIRQRPREKSVDPMSETFTALTEERPVVTPKWSSPTSIISVASFVLTGVIIGMMIYWKDGVALLAVGIVSLATSIVGYASWWRPVLMVRARRDKVTAGDIVIRTQQGGFILVLCSDEVARELYAGTAECEYHVGDRAHKLLMALGTAMLMVSIVLLSNVGFEGQTMVGASYIVLNGAYWLASTVSKQHYWDLSRYEWREVTPRDARRADRTTDPNDTCDGFRSFTRTLWYVIRETKSTRWAERSGAAPGTRRWRQWLREAEENARAGNRRWAAVRRRDHIFADDESDAMR</sequence>
<gene>
    <name evidence="3" type="ORF">SLS63_003424</name>
</gene>
<evidence type="ECO:0000256" key="1">
    <source>
        <dbReference type="SAM" id="MobiDB-lite"/>
    </source>
</evidence>
<comment type="caution">
    <text evidence="3">The sequence shown here is derived from an EMBL/GenBank/DDBJ whole genome shotgun (WGS) entry which is preliminary data.</text>
</comment>
<keyword evidence="2" id="KW-1133">Transmembrane helix</keyword>
<evidence type="ECO:0000313" key="4">
    <source>
        <dbReference type="Proteomes" id="UP001430848"/>
    </source>
</evidence>
<dbReference type="EMBL" id="JAKNSF020000010">
    <property type="protein sequence ID" value="KAK7736446.1"/>
    <property type="molecule type" value="Genomic_DNA"/>
</dbReference>
<reference evidence="3 4" key="1">
    <citation type="submission" date="2024-02" db="EMBL/GenBank/DDBJ databases">
        <title>De novo assembly and annotation of 12 fungi associated with fruit tree decline syndrome in Ontario, Canada.</title>
        <authorList>
            <person name="Sulman M."/>
            <person name="Ellouze W."/>
            <person name="Ilyukhin E."/>
        </authorList>
    </citation>
    <scope>NUCLEOTIDE SEQUENCE [LARGE SCALE GENOMIC DNA]</scope>
    <source>
        <strain evidence="3 4">M169</strain>
    </source>
</reference>
<protein>
    <submittedName>
        <fullName evidence="3">Uncharacterized protein</fullName>
    </submittedName>
</protein>
<evidence type="ECO:0000256" key="2">
    <source>
        <dbReference type="SAM" id="Phobius"/>
    </source>
</evidence>
<proteinExistence type="predicted"/>
<evidence type="ECO:0000313" key="3">
    <source>
        <dbReference type="EMBL" id="KAK7736446.1"/>
    </source>
</evidence>
<feature type="compositionally biased region" description="Basic and acidic residues" evidence="1">
    <location>
        <begin position="132"/>
        <end position="145"/>
    </location>
</feature>